<dbReference type="EMBL" id="JAAABJ010000242">
    <property type="protein sequence ID" value="NAW50255.1"/>
    <property type="molecule type" value="Genomic_DNA"/>
</dbReference>
<feature type="non-terminal residue" evidence="1">
    <location>
        <position position="252"/>
    </location>
</feature>
<organism evidence="1 2">
    <name type="scientific">Elizabethkingia argenteiflava</name>
    <dbReference type="NCBI Taxonomy" id="2681556"/>
    <lineage>
        <taxon>Bacteria</taxon>
        <taxon>Pseudomonadati</taxon>
        <taxon>Bacteroidota</taxon>
        <taxon>Flavobacteriia</taxon>
        <taxon>Flavobacteriales</taxon>
        <taxon>Weeksellaceae</taxon>
        <taxon>Elizabethkingia</taxon>
    </lineage>
</organism>
<accession>A0A845PRG7</accession>
<dbReference type="PROSITE" id="PS51257">
    <property type="entry name" value="PROKAR_LIPOPROTEIN"/>
    <property type="match status" value="1"/>
</dbReference>
<name>A0A845PRG7_9FLAO</name>
<evidence type="ECO:0000313" key="1">
    <source>
        <dbReference type="EMBL" id="NAW50255.1"/>
    </source>
</evidence>
<sequence>MKLKLHCTGIALLVLSFWVTSCRSSERMEEKNNAQINNVKIRISMPNEAYKQGEVPIEKTQKRKIDLEDGSFAIATLTPIYGSINKVNDNMPKAETKVEQSQLKPGVKYKVVAYDSNGKYVTEKIFTSGQKEEGFRLDGGKEYTFVAYSINTTDNVPSISNPENLSSAKLDNISGDLMYFKRKMIVSGDRVNYLDVILKHQFSEITTTLDARQVGTFKAINLPSIKPSSKSANISFADNVITYNETNPDGAA</sequence>
<evidence type="ECO:0008006" key="3">
    <source>
        <dbReference type="Google" id="ProtNLM"/>
    </source>
</evidence>
<dbReference type="AlphaFoldDB" id="A0A845PRG7"/>
<dbReference type="Proteomes" id="UP000553459">
    <property type="component" value="Unassembled WGS sequence"/>
</dbReference>
<gene>
    <name evidence="1" type="ORF">GNY06_02250</name>
</gene>
<reference evidence="1 2" key="1">
    <citation type="submission" date="2019-11" db="EMBL/GenBank/DDBJ databases">
        <title>Characterization of Elizabethkingia argenteiflava sp. nov., isolated from inner surface of Soybean Pods.</title>
        <authorList>
            <person name="Mo S."/>
        </authorList>
    </citation>
    <scope>NUCLEOTIDE SEQUENCE [LARGE SCALE GENOMIC DNA]</scope>
    <source>
        <strain evidence="1 2">YB22</strain>
    </source>
</reference>
<evidence type="ECO:0000313" key="2">
    <source>
        <dbReference type="Proteomes" id="UP000553459"/>
    </source>
</evidence>
<comment type="caution">
    <text evidence="1">The sequence shown here is derived from an EMBL/GenBank/DDBJ whole genome shotgun (WGS) entry which is preliminary data.</text>
</comment>
<protein>
    <recommendedName>
        <fullName evidence="3">Lipoprotein</fullName>
    </recommendedName>
</protein>
<proteinExistence type="predicted"/>
<keyword evidence="2" id="KW-1185">Reference proteome</keyword>